<dbReference type="GO" id="GO:0005509">
    <property type="term" value="F:calcium ion binding"/>
    <property type="evidence" value="ECO:0007669"/>
    <property type="project" value="InterPro"/>
</dbReference>
<dbReference type="InterPro" id="IPR002048">
    <property type="entry name" value="EF_hand_dom"/>
</dbReference>
<protein>
    <recommendedName>
        <fullName evidence="1">Calmodulin</fullName>
    </recommendedName>
</protein>
<evidence type="ECO:0000256" key="2">
    <source>
        <dbReference type="ARBA" id="ARBA00022723"/>
    </source>
</evidence>
<evidence type="ECO:0000256" key="3">
    <source>
        <dbReference type="ARBA" id="ARBA00022737"/>
    </source>
</evidence>
<dbReference type="Proteomes" id="UP000018050">
    <property type="component" value="Unassembled WGS sequence"/>
</dbReference>
<reference evidence="7" key="2">
    <citation type="submission" date="2013-10" db="EMBL/GenBank/DDBJ databases">
        <authorList>
            <person name="Aslett M."/>
        </authorList>
    </citation>
    <scope>NUCLEOTIDE SEQUENCE [LARGE SCALE GENOMIC DNA]</scope>
    <source>
        <strain evidence="7">Houghton</strain>
    </source>
</reference>
<dbReference type="Gene3D" id="1.10.238.10">
    <property type="entry name" value="EF-hand"/>
    <property type="match status" value="2"/>
</dbReference>
<keyword evidence="2" id="KW-0479">Metal-binding</keyword>
<dbReference type="AlphaFoldDB" id="U6GJ36"/>
<gene>
    <name evidence="7" type="ORF">EAH_00002030</name>
</gene>
<accession>U6GJ36</accession>
<dbReference type="GO" id="GO:0016460">
    <property type="term" value="C:myosin II complex"/>
    <property type="evidence" value="ECO:0007669"/>
    <property type="project" value="TreeGrafter"/>
</dbReference>
<dbReference type="SUPFAM" id="SSF47473">
    <property type="entry name" value="EF-hand"/>
    <property type="match status" value="1"/>
</dbReference>
<dbReference type="SMART" id="SM00054">
    <property type="entry name" value="EFh"/>
    <property type="match status" value="2"/>
</dbReference>
<feature type="domain" description="EF-hand" evidence="6">
    <location>
        <begin position="77"/>
        <end position="112"/>
    </location>
</feature>
<dbReference type="RefSeq" id="XP_013250385.1">
    <property type="nucleotide sequence ID" value="XM_013394931.1"/>
</dbReference>
<dbReference type="GeneID" id="25268273"/>
<reference evidence="7" key="1">
    <citation type="submission" date="2013-10" db="EMBL/GenBank/DDBJ databases">
        <title>Genomic analysis of the causative agents of coccidiosis in chickens.</title>
        <authorList>
            <person name="Reid A.J."/>
            <person name="Blake D."/>
            <person name="Billington K."/>
            <person name="Browne H."/>
            <person name="Dunn M."/>
            <person name="Hung S."/>
            <person name="Kawahara F."/>
            <person name="Miranda-Saavedra D."/>
            <person name="Mourier T."/>
            <person name="Nagra H."/>
            <person name="Otto T.D."/>
            <person name="Rawlings N."/>
            <person name="Sanchez A."/>
            <person name="Sanders M."/>
            <person name="Subramaniam C."/>
            <person name="Tay Y."/>
            <person name="Dear P."/>
            <person name="Doerig C."/>
            <person name="Gruber A."/>
            <person name="Parkinson J."/>
            <person name="Shirley M."/>
            <person name="Wan K.L."/>
            <person name="Berriman M."/>
            <person name="Tomley F."/>
            <person name="Pain A."/>
        </authorList>
    </citation>
    <scope>NUCLEOTIDE SEQUENCE [LARGE SCALE GENOMIC DNA]</scope>
    <source>
        <strain evidence="7">Houghton</strain>
    </source>
</reference>
<feature type="domain" description="EF-hand" evidence="6">
    <location>
        <begin position="150"/>
        <end position="185"/>
    </location>
</feature>
<keyword evidence="3" id="KW-0677">Repeat</keyword>
<dbReference type="Pfam" id="PF13405">
    <property type="entry name" value="EF-hand_6"/>
    <property type="match status" value="1"/>
</dbReference>
<dbReference type="OrthoDB" id="26525at2759"/>
<dbReference type="EMBL" id="HG671043">
    <property type="protein sequence ID" value="CDI79562.1"/>
    <property type="molecule type" value="Genomic_DNA"/>
</dbReference>
<proteinExistence type="predicted"/>
<dbReference type="PROSITE" id="PS50222">
    <property type="entry name" value="EF_HAND_2"/>
    <property type="match status" value="2"/>
</dbReference>
<evidence type="ECO:0000256" key="1">
    <source>
        <dbReference type="ARBA" id="ARBA00020786"/>
    </source>
</evidence>
<evidence type="ECO:0000313" key="8">
    <source>
        <dbReference type="Proteomes" id="UP000018050"/>
    </source>
</evidence>
<evidence type="ECO:0000256" key="5">
    <source>
        <dbReference type="SAM" id="MobiDB-lite"/>
    </source>
</evidence>
<keyword evidence="4" id="KW-0007">Acetylation</keyword>
<dbReference type="PANTHER" id="PTHR23048">
    <property type="entry name" value="MYOSIN LIGHT CHAIN 1, 3"/>
    <property type="match status" value="1"/>
</dbReference>
<keyword evidence="8" id="KW-1185">Reference proteome</keyword>
<evidence type="ECO:0000259" key="6">
    <source>
        <dbReference type="PROSITE" id="PS50222"/>
    </source>
</evidence>
<evidence type="ECO:0000313" key="7">
    <source>
        <dbReference type="EMBL" id="CDI79562.1"/>
    </source>
</evidence>
<evidence type="ECO:0000256" key="4">
    <source>
        <dbReference type="ARBA" id="ARBA00022990"/>
    </source>
</evidence>
<sequence length="246" mass="27035">MLPFSQGPLRFNPSSERGRRRNARPERYDASVRAPLSTIFFSKPSKAKKCFSVDTASTTPLTTAPVGIKHKAAPPPGLQEEALECFRLYDRDGDGLVPVTEVASMLRSLGFVVRVEQIKAFEAEMRCQKTTSVNFETFSSIVSKGLPRTVDPADVLDAFHLLDREKKGSVNVEELRHLMTTVGDPLSEADWQTLLNRTLITRESVTPASLKSGTFLRLICGPPDGEGQWATDSALAPQTAYKGPLL</sequence>
<dbReference type="OMA" id="ECFRLYD"/>
<feature type="region of interest" description="Disordered" evidence="5">
    <location>
        <begin position="1"/>
        <end position="28"/>
    </location>
</feature>
<organism evidence="7 8">
    <name type="scientific">Eimeria acervulina</name>
    <name type="common">Coccidian parasite</name>
    <dbReference type="NCBI Taxonomy" id="5801"/>
    <lineage>
        <taxon>Eukaryota</taxon>
        <taxon>Sar</taxon>
        <taxon>Alveolata</taxon>
        <taxon>Apicomplexa</taxon>
        <taxon>Conoidasida</taxon>
        <taxon>Coccidia</taxon>
        <taxon>Eucoccidiorida</taxon>
        <taxon>Eimeriorina</taxon>
        <taxon>Eimeriidae</taxon>
        <taxon>Eimeria</taxon>
    </lineage>
</organism>
<name>U6GJ36_EIMAC</name>
<dbReference type="InterPro" id="IPR050230">
    <property type="entry name" value="CALM/Myosin/TropC-like"/>
</dbReference>
<dbReference type="InterPro" id="IPR011992">
    <property type="entry name" value="EF-hand-dom_pair"/>
</dbReference>
<dbReference type="PANTHER" id="PTHR23048:SF0">
    <property type="entry name" value="CALMODULIN LIKE 3"/>
    <property type="match status" value="1"/>
</dbReference>
<dbReference type="VEuPathDB" id="ToxoDB:EAH_00002030"/>
<dbReference type="FunFam" id="1.10.238.10:FF:000001">
    <property type="entry name" value="Calmodulin 1"/>
    <property type="match status" value="1"/>
</dbReference>